<reference evidence="1" key="1">
    <citation type="submission" date="2022-11" db="EMBL/GenBank/DDBJ databases">
        <title>Chromosomal genome sequence assembly and mating type (MAT) locus characterization of the leprose asexual lichenized fungus Lepraria neglecta (Nyl.) Erichsen.</title>
        <authorList>
            <person name="Allen J.L."/>
            <person name="Pfeffer B."/>
        </authorList>
    </citation>
    <scope>NUCLEOTIDE SEQUENCE</scope>
    <source>
        <strain evidence="1">Allen 5258</strain>
    </source>
</reference>
<proteinExistence type="predicted"/>
<keyword evidence="2" id="KW-1185">Reference proteome</keyword>
<gene>
    <name evidence="1" type="ORF">OEA41_000963</name>
</gene>
<dbReference type="EMBL" id="JASNWA010000003">
    <property type="protein sequence ID" value="KAK3178826.1"/>
    <property type="molecule type" value="Genomic_DNA"/>
</dbReference>
<comment type="caution">
    <text evidence="1">The sequence shown here is derived from an EMBL/GenBank/DDBJ whole genome shotgun (WGS) entry which is preliminary data.</text>
</comment>
<name>A0AAE0DPZ4_9LECA</name>
<dbReference type="AlphaFoldDB" id="A0AAE0DPZ4"/>
<protein>
    <submittedName>
        <fullName evidence="1">Uncharacterized protein</fullName>
    </submittedName>
</protein>
<organism evidence="1 2">
    <name type="scientific">Lepraria neglecta</name>
    <dbReference type="NCBI Taxonomy" id="209136"/>
    <lineage>
        <taxon>Eukaryota</taxon>
        <taxon>Fungi</taxon>
        <taxon>Dikarya</taxon>
        <taxon>Ascomycota</taxon>
        <taxon>Pezizomycotina</taxon>
        <taxon>Lecanoromycetes</taxon>
        <taxon>OSLEUM clade</taxon>
        <taxon>Lecanoromycetidae</taxon>
        <taxon>Lecanorales</taxon>
        <taxon>Lecanorineae</taxon>
        <taxon>Stereocaulaceae</taxon>
        <taxon>Lepraria</taxon>
    </lineage>
</organism>
<evidence type="ECO:0000313" key="1">
    <source>
        <dbReference type="EMBL" id="KAK3178826.1"/>
    </source>
</evidence>
<evidence type="ECO:0000313" key="2">
    <source>
        <dbReference type="Proteomes" id="UP001276659"/>
    </source>
</evidence>
<sequence length="220" mass="24577">MMCEKQKSIGELGGIGGKPLYLRQGTTKRQSSKALTTFKALPLPSGKKDTSYLERTEQLHFALSTFWSETRKGHGLDDIQFEMHLLSADTDPEHIKALEQEREEILAMITGIKSRPQQLQQPNAREIAEISAEDSNQEERVSQATRIAAKQRKMDILSYMFPATGSETPPAKTIDWDSFISAMTDVGFSARHGGGSALIFEAEDAQKGRSSFTSHIMWLR</sequence>
<dbReference type="Proteomes" id="UP001276659">
    <property type="component" value="Unassembled WGS sequence"/>
</dbReference>
<accession>A0AAE0DPZ4</accession>